<evidence type="ECO:0000256" key="2">
    <source>
        <dbReference type="SAM" id="MobiDB-lite"/>
    </source>
</evidence>
<gene>
    <name evidence="3" type="ORF">CMV_023985</name>
</gene>
<dbReference type="PANTHER" id="PTHR36766">
    <property type="entry name" value="PLANT BROAD-SPECTRUM MILDEW RESISTANCE PROTEIN RPW8"/>
    <property type="match status" value="1"/>
</dbReference>
<dbReference type="SUPFAM" id="SSF52058">
    <property type="entry name" value="L domain-like"/>
    <property type="match status" value="1"/>
</dbReference>
<evidence type="ECO:0000313" key="4">
    <source>
        <dbReference type="Proteomes" id="UP000737018"/>
    </source>
</evidence>
<protein>
    <submittedName>
        <fullName evidence="3">Uncharacterized protein</fullName>
    </submittedName>
</protein>
<dbReference type="InterPro" id="IPR032675">
    <property type="entry name" value="LRR_dom_sf"/>
</dbReference>
<accession>A0A8J4VCY2</accession>
<feature type="region of interest" description="Disordered" evidence="2">
    <location>
        <begin position="274"/>
        <end position="303"/>
    </location>
</feature>
<dbReference type="PANTHER" id="PTHR36766:SF40">
    <property type="entry name" value="DISEASE RESISTANCE PROTEIN RGA3"/>
    <property type="match status" value="1"/>
</dbReference>
<dbReference type="Gene3D" id="3.80.10.10">
    <property type="entry name" value="Ribonuclease Inhibitor"/>
    <property type="match status" value="1"/>
</dbReference>
<feature type="compositionally biased region" description="Polar residues" evidence="2">
    <location>
        <begin position="286"/>
        <end position="303"/>
    </location>
</feature>
<reference evidence="3" key="1">
    <citation type="submission" date="2020-03" db="EMBL/GenBank/DDBJ databases">
        <title>Castanea mollissima Vanexum genome sequencing.</title>
        <authorList>
            <person name="Staton M."/>
        </authorList>
    </citation>
    <scope>NUCLEOTIDE SEQUENCE</scope>
    <source>
        <tissue evidence="3">Leaf</tissue>
    </source>
</reference>
<sequence>MKFGNLQKLESLPAGLQHVVTLKDLYIKDCPNLISFPEWIGELTSLKKLGIYGCGLNPNLRSLPNGISCLTSLRWLKISGLSNLITFPDISNLTSIEELQISNGLHLNSLRNGISCLKGKLRIRDFPNLTTFPEISQLTSLKELEITKCPNLTSLPDGISCSKTTPLATNFGSSCATDALLGKMYRLDTSRNLDDGVRKKLMDLLSQSFHRSRWLCCLENWPKIAHVLNFSNVEWLGEELTYCFWKDQYTPTLLGVFFNPKSYWGTRHGQPKIGHTQELGEDESSSLKFSDTEQIGSTEQNQA</sequence>
<evidence type="ECO:0000256" key="1">
    <source>
        <dbReference type="ARBA" id="ARBA00022821"/>
    </source>
</evidence>
<dbReference type="Proteomes" id="UP000737018">
    <property type="component" value="Unassembled WGS sequence"/>
</dbReference>
<comment type="caution">
    <text evidence="3">The sequence shown here is derived from an EMBL/GenBank/DDBJ whole genome shotgun (WGS) entry which is preliminary data.</text>
</comment>
<dbReference type="EMBL" id="JRKL02005589">
    <property type="protein sequence ID" value="KAF3950230.1"/>
    <property type="molecule type" value="Genomic_DNA"/>
</dbReference>
<name>A0A8J4VCY2_9ROSI</name>
<dbReference type="OrthoDB" id="1901675at2759"/>
<keyword evidence="4" id="KW-1185">Reference proteome</keyword>
<organism evidence="3 4">
    <name type="scientific">Castanea mollissima</name>
    <name type="common">Chinese chestnut</name>
    <dbReference type="NCBI Taxonomy" id="60419"/>
    <lineage>
        <taxon>Eukaryota</taxon>
        <taxon>Viridiplantae</taxon>
        <taxon>Streptophyta</taxon>
        <taxon>Embryophyta</taxon>
        <taxon>Tracheophyta</taxon>
        <taxon>Spermatophyta</taxon>
        <taxon>Magnoliopsida</taxon>
        <taxon>eudicotyledons</taxon>
        <taxon>Gunneridae</taxon>
        <taxon>Pentapetalae</taxon>
        <taxon>rosids</taxon>
        <taxon>fabids</taxon>
        <taxon>Fagales</taxon>
        <taxon>Fagaceae</taxon>
        <taxon>Castanea</taxon>
    </lineage>
</organism>
<dbReference type="GO" id="GO:0006952">
    <property type="term" value="P:defense response"/>
    <property type="evidence" value="ECO:0007669"/>
    <property type="project" value="UniProtKB-KW"/>
</dbReference>
<proteinExistence type="predicted"/>
<dbReference type="AlphaFoldDB" id="A0A8J4VCY2"/>
<keyword evidence="1" id="KW-0611">Plant defense</keyword>
<evidence type="ECO:0000313" key="3">
    <source>
        <dbReference type="EMBL" id="KAF3950230.1"/>
    </source>
</evidence>